<dbReference type="Gramene" id="TraesJAG4D03G02441760.1">
    <property type="protein sequence ID" value="TraesJAG4D03G02441760.1"/>
    <property type="gene ID" value="TraesJAG4D03G02441760"/>
</dbReference>
<dbReference type="Gramene" id="TraesSTA4D03G02439490.1">
    <property type="protein sequence ID" value="TraesSTA4D03G02439490.1"/>
    <property type="gene ID" value="TraesSTA4D03G02439490"/>
</dbReference>
<name>A0A3B6JFF3_WHEAT</name>
<protein>
    <recommendedName>
        <fullName evidence="3">F-box domain-containing protein</fullName>
    </recommendedName>
</protein>
<sequence length="436" mass="50195">MPERRKKAAASGEDRISTLPDALLLHTLSLLASEEAVRTCVLARRWRNLWRYTPSLRLIHDDDIDVDIDVDESSLVHDDDTDFDKPRFSSAEHFNKFVSHLIVLRHRSPLVNCEIELYPDEDPGTCQYIQAVQLWIQYALACQVQLLNIFDNYGDQRLLLNVPFISSYLMTVHLRNVSLECSMNLSSCLVLENLEMTHCNIFMHKISSKSLKRLNMTECFFRTEVRTRFSFPGLLSLHLEDGDFRTPLLENMPLLETAFIRLEERCLDRCDNGDGNCDQESCEGCYGFHHYQSVLLNGLSNAINLELLAEPKKYIFRRDVAWCPIFGRLKTLVLNEWCVAVDMYSLVRVLQRSPILEKLTLQINNNRDIKSAIGVEGNHIPAKLSFVCTQLKVANIECQELNEKVYIIWNILRACGVHPEKISIKIKHTVSSFDGM</sequence>
<dbReference type="Gramene" id="TraesARI4D03G02482940.1">
    <property type="protein sequence ID" value="TraesARI4D03G02482940.1"/>
    <property type="gene ID" value="TraesARI4D03G02482940"/>
</dbReference>
<dbReference type="OrthoDB" id="585419at2759"/>
<dbReference type="AlphaFoldDB" id="A0A3B6JFF3"/>
<dbReference type="RefSeq" id="XP_044373946.1">
    <property type="nucleotide sequence ID" value="XM_044518011.1"/>
</dbReference>
<dbReference type="Gramene" id="TraesCLE_scaffold_029796_01G000100.1">
    <property type="protein sequence ID" value="TraesCLE_scaffold_029796_01G000100.1"/>
    <property type="gene ID" value="TraesCLE_scaffold_029796_01G000100"/>
</dbReference>
<reference evidence="1" key="2">
    <citation type="submission" date="2018-10" db="UniProtKB">
        <authorList>
            <consortium name="EnsemblPlants"/>
        </authorList>
    </citation>
    <scope>IDENTIFICATION</scope>
</reference>
<dbReference type="STRING" id="4565.A0A3B6JFF3"/>
<dbReference type="Gramene" id="TraesWEE_scaffold_132947_01G000100.1">
    <property type="protein sequence ID" value="TraesWEE_scaffold_132947_01G000100.1"/>
    <property type="gene ID" value="TraesWEE_scaffold_132947_01G000100"/>
</dbReference>
<dbReference type="Gramene" id="TraesJUL4D03G02463240.1">
    <property type="protein sequence ID" value="TraesJUL4D03G02463240.1"/>
    <property type="gene ID" value="TraesJUL4D03G02463240"/>
</dbReference>
<evidence type="ECO:0000313" key="2">
    <source>
        <dbReference type="Proteomes" id="UP000019116"/>
    </source>
</evidence>
<dbReference type="Gramene" id="TraesCS4D02G098700.1">
    <property type="protein sequence ID" value="TraesCS4D02G098700.1"/>
    <property type="gene ID" value="TraesCS4D02G098700"/>
</dbReference>
<dbReference type="InterPro" id="IPR036047">
    <property type="entry name" value="F-box-like_dom_sf"/>
</dbReference>
<dbReference type="Gramene" id="TraesLDM4D03G02446470.1">
    <property type="protein sequence ID" value="TraesLDM4D03G02446470.1"/>
    <property type="gene ID" value="TraesLDM4D03G02446470"/>
</dbReference>
<dbReference type="Gramene" id="TraesCS4D03G0194700.1">
    <property type="protein sequence ID" value="TraesCS4D03G0194700.1.CDS"/>
    <property type="gene ID" value="TraesCS4D03G0194700"/>
</dbReference>
<dbReference type="Gramene" id="TraesSYM4D03G02471700.1">
    <property type="protein sequence ID" value="TraesSYM4D03G02471700.1"/>
    <property type="gene ID" value="TraesSYM4D03G02471700"/>
</dbReference>
<evidence type="ECO:0000313" key="1">
    <source>
        <dbReference type="EnsemblPlants" id="TraesCS4D02G098700.1"/>
    </source>
</evidence>
<dbReference type="OMA" id="VNIECEQ"/>
<dbReference type="PANTHER" id="PTHR34223">
    <property type="entry name" value="OS11G0201299 PROTEIN"/>
    <property type="match status" value="1"/>
</dbReference>
<reference evidence="1" key="1">
    <citation type="submission" date="2018-08" db="EMBL/GenBank/DDBJ databases">
        <authorList>
            <person name="Rossello M."/>
        </authorList>
    </citation>
    <scope>NUCLEOTIDE SEQUENCE [LARGE SCALE GENOMIC DNA]</scope>
    <source>
        <strain evidence="1">cv. Chinese Spring</strain>
    </source>
</reference>
<organism evidence="1">
    <name type="scientific">Triticum aestivum</name>
    <name type="common">Wheat</name>
    <dbReference type="NCBI Taxonomy" id="4565"/>
    <lineage>
        <taxon>Eukaryota</taxon>
        <taxon>Viridiplantae</taxon>
        <taxon>Streptophyta</taxon>
        <taxon>Embryophyta</taxon>
        <taxon>Tracheophyta</taxon>
        <taxon>Spermatophyta</taxon>
        <taxon>Magnoliopsida</taxon>
        <taxon>Liliopsida</taxon>
        <taxon>Poales</taxon>
        <taxon>Poaceae</taxon>
        <taxon>BOP clade</taxon>
        <taxon>Pooideae</taxon>
        <taxon>Triticodae</taxon>
        <taxon>Triticeae</taxon>
        <taxon>Triticinae</taxon>
        <taxon>Triticum</taxon>
    </lineage>
</organism>
<dbReference type="Gramene" id="TraesPARA_EIv1.0_1427980.2">
    <property type="protein sequence ID" value="TraesPARA_EIv1.0_1427980.2.CDS"/>
    <property type="gene ID" value="TraesPARA_EIv1.0_1427980"/>
</dbReference>
<dbReference type="SUPFAM" id="SSF52047">
    <property type="entry name" value="RNI-like"/>
    <property type="match status" value="1"/>
</dbReference>
<dbReference type="Gramene" id="TraesPARA_EIv1.0_1427980.1">
    <property type="protein sequence ID" value="TraesPARA_EIv1.0_1427980.1.CDS"/>
    <property type="gene ID" value="TraesPARA_EIv1.0_1427980"/>
</dbReference>
<dbReference type="RefSeq" id="XP_044373945.1">
    <property type="nucleotide sequence ID" value="XM_044518010.1"/>
</dbReference>
<evidence type="ECO:0008006" key="3">
    <source>
        <dbReference type="Google" id="ProtNLM"/>
    </source>
</evidence>
<dbReference type="Proteomes" id="UP000019116">
    <property type="component" value="Chromosome 4D"/>
</dbReference>
<dbReference type="SUPFAM" id="SSF81383">
    <property type="entry name" value="F-box domain"/>
    <property type="match status" value="1"/>
</dbReference>
<accession>A0A3B6JFF3</accession>
<dbReference type="Gramene" id="TraesNOR4D03G02462150.1">
    <property type="protein sequence ID" value="TraesNOR4D03G02462150.1"/>
    <property type="gene ID" value="TraesNOR4D03G02462150"/>
</dbReference>
<dbReference type="EnsemblPlants" id="TraesCS4D02G098700.1">
    <property type="protein sequence ID" value="TraesCS4D02G098700.1"/>
    <property type="gene ID" value="TraesCS4D02G098700"/>
</dbReference>
<dbReference type="Gramene" id="TraesROB_scaffold_039098_01G000100.1">
    <property type="protein sequence ID" value="TraesROB_scaffold_039098_01G000100.1"/>
    <property type="gene ID" value="TraesROB_scaffold_039098_01G000100"/>
</dbReference>
<dbReference type="GeneID" id="123096313"/>
<dbReference type="Gramene" id="TraesMAC4D03G02442490.1">
    <property type="protein sequence ID" value="TraesMAC4D03G02442490.1"/>
    <property type="gene ID" value="TraesMAC4D03G02442490"/>
</dbReference>
<keyword evidence="2" id="KW-1185">Reference proteome</keyword>
<proteinExistence type="predicted"/>
<dbReference type="InterPro" id="IPR053197">
    <property type="entry name" value="F-box_SCFL_complex_component"/>
</dbReference>
<gene>
    <name evidence="1" type="primary">LOC123096313</name>
</gene>
<dbReference type="Gramene" id="TraesCAD_scaffold_004745_01G000100.1">
    <property type="protein sequence ID" value="TraesCAD_scaffold_004745_01G000100.1"/>
    <property type="gene ID" value="TraesCAD_scaffold_004745_01G000100"/>
</dbReference>
<dbReference type="PANTHER" id="PTHR34223:SF58">
    <property type="entry name" value="F-BOX DOMAIN-CONTAINING PROTEIN"/>
    <property type="match status" value="1"/>
</dbReference>